<gene>
    <name evidence="2" type="ORF">COC42_01240</name>
</gene>
<proteinExistence type="predicted"/>
<reference evidence="2 3" key="1">
    <citation type="submission" date="2017-09" db="EMBL/GenBank/DDBJ databases">
        <title>Sphingomonas spermidinifaciens 9NM-10, whole genome shotgun sequence.</title>
        <authorList>
            <person name="Feng G."/>
            <person name="Zhu H."/>
        </authorList>
    </citation>
    <scope>NUCLEOTIDE SEQUENCE [LARGE SCALE GENOMIC DNA]</scope>
    <source>
        <strain evidence="2 3">9NM-10</strain>
    </source>
</reference>
<feature type="transmembrane region" description="Helical" evidence="1">
    <location>
        <begin position="101"/>
        <end position="119"/>
    </location>
</feature>
<dbReference type="RefSeq" id="WP_096341477.1">
    <property type="nucleotide sequence ID" value="NZ_NWMW01000001.1"/>
</dbReference>
<keyword evidence="1" id="KW-1133">Transmembrane helix</keyword>
<comment type="caution">
    <text evidence="2">The sequence shown here is derived from an EMBL/GenBank/DDBJ whole genome shotgun (WGS) entry which is preliminary data.</text>
</comment>
<dbReference type="OrthoDB" id="7509246at2"/>
<dbReference type="Proteomes" id="UP000218366">
    <property type="component" value="Unassembled WGS sequence"/>
</dbReference>
<keyword evidence="3" id="KW-1185">Reference proteome</keyword>
<feature type="transmembrane region" description="Helical" evidence="1">
    <location>
        <begin position="74"/>
        <end position="95"/>
    </location>
</feature>
<evidence type="ECO:0000256" key="1">
    <source>
        <dbReference type="SAM" id="Phobius"/>
    </source>
</evidence>
<keyword evidence="1" id="KW-0812">Transmembrane</keyword>
<feature type="transmembrane region" description="Helical" evidence="1">
    <location>
        <begin position="40"/>
        <end position="62"/>
    </location>
</feature>
<evidence type="ECO:0000313" key="2">
    <source>
        <dbReference type="EMBL" id="PCD03078.1"/>
    </source>
</evidence>
<keyword evidence="1" id="KW-0472">Membrane</keyword>
<dbReference type="AlphaFoldDB" id="A0A2A4B5Q2"/>
<dbReference type="EMBL" id="NWMW01000001">
    <property type="protein sequence ID" value="PCD03078.1"/>
    <property type="molecule type" value="Genomic_DNA"/>
</dbReference>
<name>A0A2A4B5Q2_9SPHN</name>
<accession>A0A2A4B5Q2</accession>
<evidence type="ECO:0000313" key="3">
    <source>
        <dbReference type="Proteomes" id="UP000218366"/>
    </source>
</evidence>
<protein>
    <submittedName>
        <fullName evidence="2">Uncharacterized protein</fullName>
    </submittedName>
</protein>
<sequence>MRPPSIIWFERLFLGAVAVGLVNSAMVFDQLREIPGAQPLGPGFLIGSIAIGVVINLALWFFIARRASNGARWVLVVLFLFGAVSLIFSVSMGSYPSGTAGLLGAFGWLLQAAAVTMLFRRDAAAWFRGTRDDDLGETFE</sequence>
<organism evidence="2 3">
    <name type="scientific">Sphingomonas spermidinifaciens</name>
    <dbReference type="NCBI Taxonomy" id="1141889"/>
    <lineage>
        <taxon>Bacteria</taxon>
        <taxon>Pseudomonadati</taxon>
        <taxon>Pseudomonadota</taxon>
        <taxon>Alphaproteobacteria</taxon>
        <taxon>Sphingomonadales</taxon>
        <taxon>Sphingomonadaceae</taxon>
        <taxon>Sphingomonas</taxon>
    </lineage>
</organism>